<gene>
    <name evidence="1" type="ORF">FA15DRAFT_658872</name>
</gene>
<name>A0A5C3KL60_COPMA</name>
<proteinExistence type="predicted"/>
<sequence length="243" mass="26152">MGATSAPCAGSRKVWRGSALAVISVLQNILRGMMKWGVTTTARGKRKRGSLLHAAVAKKDTPTLKRVAVVFAIFSDGKIWQPDKGELPAPTDVYILPVPPGPDVAREAIKHAAAGEELKGGDITARYIFSQEKTAGTCHLCDLGPASRTSFDLFTTGVPVIIWSMVNLGAGPETVCNRVLSIGWVERQGVILVALRFEFLLASRSCAPRWMLVDVLLLLSKGISGHHDGMALGKNMHQGRWVS</sequence>
<keyword evidence="2" id="KW-1185">Reference proteome</keyword>
<dbReference type="Proteomes" id="UP000307440">
    <property type="component" value="Unassembled WGS sequence"/>
</dbReference>
<reference evidence="1 2" key="1">
    <citation type="journal article" date="2019" name="Nat. Ecol. Evol.">
        <title>Megaphylogeny resolves global patterns of mushroom evolution.</title>
        <authorList>
            <person name="Varga T."/>
            <person name="Krizsan K."/>
            <person name="Foldi C."/>
            <person name="Dima B."/>
            <person name="Sanchez-Garcia M."/>
            <person name="Sanchez-Ramirez S."/>
            <person name="Szollosi G.J."/>
            <person name="Szarkandi J.G."/>
            <person name="Papp V."/>
            <person name="Albert L."/>
            <person name="Andreopoulos W."/>
            <person name="Angelini C."/>
            <person name="Antonin V."/>
            <person name="Barry K.W."/>
            <person name="Bougher N.L."/>
            <person name="Buchanan P."/>
            <person name="Buyck B."/>
            <person name="Bense V."/>
            <person name="Catcheside P."/>
            <person name="Chovatia M."/>
            <person name="Cooper J."/>
            <person name="Damon W."/>
            <person name="Desjardin D."/>
            <person name="Finy P."/>
            <person name="Geml J."/>
            <person name="Haridas S."/>
            <person name="Hughes K."/>
            <person name="Justo A."/>
            <person name="Karasinski D."/>
            <person name="Kautmanova I."/>
            <person name="Kiss B."/>
            <person name="Kocsube S."/>
            <person name="Kotiranta H."/>
            <person name="LaButti K.M."/>
            <person name="Lechner B.E."/>
            <person name="Liimatainen K."/>
            <person name="Lipzen A."/>
            <person name="Lukacs Z."/>
            <person name="Mihaltcheva S."/>
            <person name="Morgado L.N."/>
            <person name="Niskanen T."/>
            <person name="Noordeloos M.E."/>
            <person name="Ohm R.A."/>
            <person name="Ortiz-Santana B."/>
            <person name="Ovrebo C."/>
            <person name="Racz N."/>
            <person name="Riley R."/>
            <person name="Savchenko A."/>
            <person name="Shiryaev A."/>
            <person name="Soop K."/>
            <person name="Spirin V."/>
            <person name="Szebenyi C."/>
            <person name="Tomsovsky M."/>
            <person name="Tulloss R.E."/>
            <person name="Uehling J."/>
            <person name="Grigoriev I.V."/>
            <person name="Vagvolgyi C."/>
            <person name="Papp T."/>
            <person name="Martin F.M."/>
            <person name="Miettinen O."/>
            <person name="Hibbett D.S."/>
            <person name="Nagy L.G."/>
        </authorList>
    </citation>
    <scope>NUCLEOTIDE SEQUENCE [LARGE SCALE GENOMIC DNA]</scope>
    <source>
        <strain evidence="1 2">CBS 121175</strain>
    </source>
</reference>
<protein>
    <submittedName>
        <fullName evidence="1">Uncharacterized protein</fullName>
    </submittedName>
</protein>
<evidence type="ECO:0000313" key="2">
    <source>
        <dbReference type="Proteomes" id="UP000307440"/>
    </source>
</evidence>
<dbReference type="EMBL" id="ML210290">
    <property type="protein sequence ID" value="TFK20705.1"/>
    <property type="molecule type" value="Genomic_DNA"/>
</dbReference>
<accession>A0A5C3KL60</accession>
<dbReference type="AlphaFoldDB" id="A0A5C3KL60"/>
<organism evidence="1 2">
    <name type="scientific">Coprinopsis marcescibilis</name>
    <name type="common">Agaric fungus</name>
    <name type="synonym">Psathyrella marcescibilis</name>
    <dbReference type="NCBI Taxonomy" id="230819"/>
    <lineage>
        <taxon>Eukaryota</taxon>
        <taxon>Fungi</taxon>
        <taxon>Dikarya</taxon>
        <taxon>Basidiomycota</taxon>
        <taxon>Agaricomycotina</taxon>
        <taxon>Agaricomycetes</taxon>
        <taxon>Agaricomycetidae</taxon>
        <taxon>Agaricales</taxon>
        <taxon>Agaricineae</taxon>
        <taxon>Psathyrellaceae</taxon>
        <taxon>Coprinopsis</taxon>
    </lineage>
</organism>
<evidence type="ECO:0000313" key="1">
    <source>
        <dbReference type="EMBL" id="TFK20705.1"/>
    </source>
</evidence>